<keyword evidence="8" id="KW-0482">Metalloprotease</keyword>
<evidence type="ECO:0000313" key="13">
    <source>
        <dbReference type="Proteomes" id="UP000594454"/>
    </source>
</evidence>
<dbReference type="InterPro" id="IPR018497">
    <property type="entry name" value="Peptidase_M13_C"/>
</dbReference>
<keyword evidence="5" id="KW-0479">Metal-binding</keyword>
<name>A0A7R8UPP2_HERIL</name>
<sequence length="677" mass="77916">MRLILFLVCTIGTLHKCFGDESPDSIRTQQGLMMKSFMNESINPCNNFYKYACGNWAKRQTIGKGEYSFGVLDVITKKVNKFLEELILFNNYTSTPSEKVQSILKSSEVKKIQNYFSICREQKKLEYEPYIKAWGIPGGWPPLNSSWSNQTFDWLNITAQLKLIGVQSLIDVKVAPCYNNATRNKIYILPAKFPVFKPSTYEENPFIKRIISGFISRPLESFGLNELQIGKIVSDVLTFEIKLAGIFPGNSQQNVELEEMTLEALQRLMPDIDFQRFLNIVSGNVVNKSQEVTISYRSYFRNLLELINGTEPEVLANFFLYRFCLQINTIGDVDVFCRDEVITYMGFVLGYVYNLASNDEINNEDVKTIAHSINRAFQDTIRNISWLDQDTKDEALVKLNNLLLKVGASDDNLVFNNIQEEFTLIELDPNDYYRSYFKLSAFSTRKLFRELHKTNKRSESNYNTAKVNAFYDSARNHIFVPTNILQSPVYNFHFPYSVKYGALGTIMGHEITHSLDATGRRYDSNGAIRSRWTEQSEEEYLNRIQCLAIQYAKYTPSSLNTSAKSIGRNTLNENIADNGGIRQSYQAYKDWYVKHPNEQETLPHLNLTNTQLFFLSFAQFYCEMNAPAALFLKTLTHNHSLNKHRVIGTLSNFEEFSKEFNCPVGSKLNPATKCRVW</sequence>
<dbReference type="InterPro" id="IPR024079">
    <property type="entry name" value="MetalloPept_cat_dom_sf"/>
</dbReference>
<dbReference type="OrthoDB" id="7842934at2759"/>
<dbReference type="GO" id="GO:0016485">
    <property type="term" value="P:protein processing"/>
    <property type="evidence" value="ECO:0007669"/>
    <property type="project" value="TreeGrafter"/>
</dbReference>
<dbReference type="Pfam" id="PF01431">
    <property type="entry name" value="Peptidase_M13"/>
    <property type="match status" value="1"/>
</dbReference>
<dbReference type="InterPro" id="IPR000718">
    <property type="entry name" value="Peptidase_M13"/>
</dbReference>
<feature type="chain" id="PRO_5031560054" evidence="9">
    <location>
        <begin position="20"/>
        <end position="677"/>
    </location>
</feature>
<dbReference type="PROSITE" id="PS51885">
    <property type="entry name" value="NEPRILYSIN"/>
    <property type="match status" value="1"/>
</dbReference>
<comment type="subcellular location">
    <subcellularLocation>
        <location evidence="2">Cell membrane</location>
        <topology evidence="2">Single-pass type II membrane protein</topology>
    </subcellularLocation>
</comment>
<dbReference type="PRINTS" id="PR00786">
    <property type="entry name" value="NEPRILYSIN"/>
</dbReference>
<evidence type="ECO:0000256" key="8">
    <source>
        <dbReference type="ARBA" id="ARBA00023049"/>
    </source>
</evidence>
<dbReference type="Pfam" id="PF05649">
    <property type="entry name" value="Peptidase_M13_N"/>
    <property type="match status" value="2"/>
</dbReference>
<feature type="domain" description="Peptidase M13 N-terminal" evidence="11">
    <location>
        <begin position="336"/>
        <end position="407"/>
    </location>
</feature>
<dbReference type="PANTHER" id="PTHR11733:SF167">
    <property type="entry name" value="FI17812P1-RELATED"/>
    <property type="match status" value="1"/>
</dbReference>
<dbReference type="PANTHER" id="PTHR11733">
    <property type="entry name" value="ZINC METALLOPROTEASE FAMILY M13 NEPRILYSIN-RELATED"/>
    <property type="match status" value="1"/>
</dbReference>
<dbReference type="OMA" id="TIRNISW"/>
<feature type="domain" description="Peptidase M13 N-terminal" evidence="11">
    <location>
        <begin position="44"/>
        <end position="325"/>
    </location>
</feature>
<accession>A0A7R8UPP2</accession>
<keyword evidence="6" id="KW-0378">Hydrolase</keyword>
<dbReference type="InterPro" id="IPR008753">
    <property type="entry name" value="Peptidase_M13_N"/>
</dbReference>
<evidence type="ECO:0000259" key="10">
    <source>
        <dbReference type="Pfam" id="PF01431"/>
    </source>
</evidence>
<gene>
    <name evidence="12" type="ORF">HERILL_LOCUS7585</name>
</gene>
<evidence type="ECO:0000256" key="9">
    <source>
        <dbReference type="SAM" id="SignalP"/>
    </source>
</evidence>
<dbReference type="Gene3D" id="3.40.390.10">
    <property type="entry name" value="Collagenase (Catalytic Domain)"/>
    <property type="match status" value="1"/>
</dbReference>
<comment type="similarity">
    <text evidence="3">Belongs to the peptidase M13 family.</text>
</comment>
<comment type="cofactor">
    <cofactor evidence="1">
        <name>Zn(2+)</name>
        <dbReference type="ChEBI" id="CHEBI:29105"/>
    </cofactor>
</comment>
<evidence type="ECO:0000313" key="12">
    <source>
        <dbReference type="EMBL" id="CAD7084704.1"/>
    </source>
</evidence>
<dbReference type="AlphaFoldDB" id="A0A7R8UPP2"/>
<dbReference type="EMBL" id="LR899011">
    <property type="protein sequence ID" value="CAD7084704.1"/>
    <property type="molecule type" value="Genomic_DNA"/>
</dbReference>
<evidence type="ECO:0000256" key="3">
    <source>
        <dbReference type="ARBA" id="ARBA00007357"/>
    </source>
</evidence>
<dbReference type="Gene3D" id="1.10.1380.10">
    <property type="entry name" value="Neutral endopeptidase , domain2"/>
    <property type="match status" value="1"/>
</dbReference>
<proteinExistence type="inferred from homology"/>
<dbReference type="GO" id="GO:0005886">
    <property type="term" value="C:plasma membrane"/>
    <property type="evidence" value="ECO:0007669"/>
    <property type="project" value="UniProtKB-SubCell"/>
</dbReference>
<dbReference type="InParanoid" id="A0A7R8UPP2"/>
<feature type="domain" description="Peptidase M13 C-terminal" evidence="10">
    <location>
        <begin position="468"/>
        <end position="676"/>
    </location>
</feature>
<evidence type="ECO:0000256" key="6">
    <source>
        <dbReference type="ARBA" id="ARBA00022801"/>
    </source>
</evidence>
<dbReference type="CDD" id="cd08662">
    <property type="entry name" value="M13"/>
    <property type="match status" value="1"/>
</dbReference>
<feature type="signal peptide" evidence="9">
    <location>
        <begin position="1"/>
        <end position="19"/>
    </location>
</feature>
<evidence type="ECO:0000256" key="4">
    <source>
        <dbReference type="ARBA" id="ARBA00022670"/>
    </source>
</evidence>
<evidence type="ECO:0000259" key="11">
    <source>
        <dbReference type="Pfam" id="PF05649"/>
    </source>
</evidence>
<evidence type="ECO:0000256" key="7">
    <source>
        <dbReference type="ARBA" id="ARBA00022833"/>
    </source>
</evidence>
<dbReference type="InterPro" id="IPR042089">
    <property type="entry name" value="Peptidase_M13_dom_2"/>
</dbReference>
<keyword evidence="4" id="KW-0645">Protease</keyword>
<evidence type="ECO:0000256" key="1">
    <source>
        <dbReference type="ARBA" id="ARBA00001947"/>
    </source>
</evidence>
<organism evidence="12 13">
    <name type="scientific">Hermetia illucens</name>
    <name type="common">Black soldier fly</name>
    <dbReference type="NCBI Taxonomy" id="343691"/>
    <lineage>
        <taxon>Eukaryota</taxon>
        <taxon>Metazoa</taxon>
        <taxon>Ecdysozoa</taxon>
        <taxon>Arthropoda</taxon>
        <taxon>Hexapoda</taxon>
        <taxon>Insecta</taxon>
        <taxon>Pterygota</taxon>
        <taxon>Neoptera</taxon>
        <taxon>Endopterygota</taxon>
        <taxon>Diptera</taxon>
        <taxon>Brachycera</taxon>
        <taxon>Stratiomyomorpha</taxon>
        <taxon>Stratiomyidae</taxon>
        <taxon>Hermetiinae</taxon>
        <taxon>Hermetia</taxon>
    </lineage>
</organism>
<keyword evidence="9" id="KW-0732">Signal</keyword>
<keyword evidence="13" id="KW-1185">Reference proteome</keyword>
<dbReference type="SUPFAM" id="SSF55486">
    <property type="entry name" value="Metalloproteases ('zincins'), catalytic domain"/>
    <property type="match status" value="1"/>
</dbReference>
<reference evidence="12 13" key="1">
    <citation type="submission" date="2020-11" db="EMBL/GenBank/DDBJ databases">
        <authorList>
            <person name="Wallbank WR R."/>
            <person name="Pardo Diaz C."/>
            <person name="Kozak K."/>
            <person name="Martin S."/>
            <person name="Jiggins C."/>
            <person name="Moest M."/>
            <person name="Warren A I."/>
            <person name="Generalovic N T."/>
            <person name="Byers J.R.P. K."/>
            <person name="Montejo-Kovacevich G."/>
            <person name="Yen C E."/>
        </authorList>
    </citation>
    <scope>NUCLEOTIDE SEQUENCE [LARGE SCALE GENOMIC DNA]</scope>
</reference>
<dbReference type="GO" id="GO:0004222">
    <property type="term" value="F:metalloendopeptidase activity"/>
    <property type="evidence" value="ECO:0007669"/>
    <property type="project" value="InterPro"/>
</dbReference>
<evidence type="ECO:0000256" key="5">
    <source>
        <dbReference type="ARBA" id="ARBA00022723"/>
    </source>
</evidence>
<dbReference type="GO" id="GO:0046872">
    <property type="term" value="F:metal ion binding"/>
    <property type="evidence" value="ECO:0007669"/>
    <property type="project" value="UniProtKB-KW"/>
</dbReference>
<evidence type="ECO:0000256" key="2">
    <source>
        <dbReference type="ARBA" id="ARBA00004401"/>
    </source>
</evidence>
<protein>
    <submittedName>
        <fullName evidence="12">Uncharacterized protein</fullName>
    </submittedName>
</protein>
<dbReference type="Proteomes" id="UP000594454">
    <property type="component" value="Chromosome 3"/>
</dbReference>
<keyword evidence="7" id="KW-0862">Zinc</keyword>